<dbReference type="PANTHER" id="PTHR43179">
    <property type="entry name" value="RHAMNOSYLTRANSFERASE WBBL"/>
    <property type="match status" value="1"/>
</dbReference>
<dbReference type="InterPro" id="IPR029044">
    <property type="entry name" value="Nucleotide-diphossugar_trans"/>
</dbReference>
<dbReference type="RefSeq" id="WP_380793467.1">
    <property type="nucleotide sequence ID" value="NZ_JBHRVU010000004.1"/>
</dbReference>
<evidence type="ECO:0000259" key="1">
    <source>
        <dbReference type="Pfam" id="PF00535"/>
    </source>
</evidence>
<dbReference type="Gene3D" id="3.90.550.10">
    <property type="entry name" value="Spore Coat Polysaccharide Biosynthesis Protein SpsA, Chain A"/>
    <property type="match status" value="1"/>
</dbReference>
<evidence type="ECO:0000313" key="3">
    <source>
        <dbReference type="Proteomes" id="UP001595681"/>
    </source>
</evidence>
<keyword evidence="2" id="KW-0328">Glycosyltransferase</keyword>
<dbReference type="EMBL" id="JBHRVU010000004">
    <property type="protein sequence ID" value="MFC3440443.1"/>
    <property type="molecule type" value="Genomic_DNA"/>
</dbReference>
<dbReference type="SUPFAM" id="SSF53448">
    <property type="entry name" value="Nucleotide-diphospho-sugar transferases"/>
    <property type="match status" value="1"/>
</dbReference>
<reference evidence="3" key="1">
    <citation type="journal article" date="2019" name="Int. J. Syst. Evol. Microbiol.">
        <title>The Global Catalogue of Microorganisms (GCM) 10K type strain sequencing project: providing services to taxonomists for standard genome sequencing and annotation.</title>
        <authorList>
            <consortium name="The Broad Institute Genomics Platform"/>
            <consortium name="The Broad Institute Genome Sequencing Center for Infectious Disease"/>
            <person name="Wu L."/>
            <person name="Ma J."/>
        </authorList>
    </citation>
    <scope>NUCLEOTIDE SEQUENCE [LARGE SCALE GENOMIC DNA]</scope>
    <source>
        <strain evidence="3">CCM 7491</strain>
    </source>
</reference>
<feature type="domain" description="Glycosyltransferase 2-like" evidence="1">
    <location>
        <begin position="331"/>
        <end position="457"/>
    </location>
</feature>
<sequence>MVGFLNLKKQGGAQGVPEEGRDSLLAGAEPIKVEAGGVMASGISLDTIVLLNRGLTLKGWLVGSDRIEVLRDGSPVRARVSRLSRPDVQAAHPHVVEENPGFDILVQDARAGQYHLRCHNFGGTGLVRDFLLAVEFGTSDSTPTLASLPKYFEDSHSLVGAIDKAFPMGEGGLIIFGWMVDLHASLKSVSFHTEKRSPIDVTDKFFRLARMDVAANLKGRFPQVTEMAGFVLRVDGDVSPNDVHALCFDCGDRGKAWLLVDVDAEAATPLQVVKDVLTFVPAPDRIRHSLFDLFDKVLGEPISTISPEISRHRPKPQVKQFGTLPPSTDVSIIVPLYGRYDFLKYQMARFKDDADFDRVDLIYVVDDPDILSPTLDMAAAMYDLYRLPFRVVWYNRNMGFAGANNMGAGFAVAPRLLLLNSDVIPQKPGWLGDMIQSLDEPGVGAVGPLLQFFDGSVQHAGMRPKEDPYYPGFVLNVHPGKGAPWWGADDSYDVPLLTAACLMLRADMYRELGGLDEGYIIGDFEDSDLCLKLRKRKLKLVLNAKPRLWHLERQSQNLQSITSYRHLLTLYNGWRYKKKIESAELADPWEN</sequence>
<organism evidence="2 3">
    <name type="scientific">Sphingobium rhizovicinum</name>
    <dbReference type="NCBI Taxonomy" id="432308"/>
    <lineage>
        <taxon>Bacteria</taxon>
        <taxon>Pseudomonadati</taxon>
        <taxon>Pseudomonadota</taxon>
        <taxon>Alphaproteobacteria</taxon>
        <taxon>Sphingomonadales</taxon>
        <taxon>Sphingomonadaceae</taxon>
        <taxon>Sphingobium</taxon>
    </lineage>
</organism>
<protein>
    <submittedName>
        <fullName evidence="2">Glycosyltransferase family 2 protein</fullName>
        <ecNumber evidence="2">2.4.-.-</ecNumber>
    </submittedName>
</protein>
<dbReference type="Pfam" id="PF00535">
    <property type="entry name" value="Glycos_transf_2"/>
    <property type="match status" value="1"/>
</dbReference>
<dbReference type="GO" id="GO:0016757">
    <property type="term" value="F:glycosyltransferase activity"/>
    <property type="evidence" value="ECO:0007669"/>
    <property type="project" value="UniProtKB-KW"/>
</dbReference>
<accession>A0ABV7NCI5</accession>
<evidence type="ECO:0000313" key="2">
    <source>
        <dbReference type="EMBL" id="MFC3440443.1"/>
    </source>
</evidence>
<gene>
    <name evidence="2" type="ORF">ACFOKF_04375</name>
</gene>
<keyword evidence="3" id="KW-1185">Reference proteome</keyword>
<dbReference type="PANTHER" id="PTHR43179:SF7">
    <property type="entry name" value="RHAMNOSYLTRANSFERASE WBBL"/>
    <property type="match status" value="1"/>
</dbReference>
<name>A0ABV7NCI5_9SPHN</name>
<dbReference type="InterPro" id="IPR001173">
    <property type="entry name" value="Glyco_trans_2-like"/>
</dbReference>
<keyword evidence="2" id="KW-0808">Transferase</keyword>
<comment type="caution">
    <text evidence="2">The sequence shown here is derived from an EMBL/GenBank/DDBJ whole genome shotgun (WGS) entry which is preliminary data.</text>
</comment>
<dbReference type="Proteomes" id="UP001595681">
    <property type="component" value="Unassembled WGS sequence"/>
</dbReference>
<dbReference type="EC" id="2.4.-.-" evidence="2"/>
<proteinExistence type="predicted"/>